<gene>
    <name evidence="2" type="ORF">C5Y83_22095</name>
</gene>
<feature type="transmembrane region" description="Helical" evidence="1">
    <location>
        <begin position="77"/>
        <end position="94"/>
    </location>
</feature>
<keyword evidence="1" id="KW-0472">Membrane</keyword>
<sequence length="167" mass="17368">MSTLNLILGCLFGLAAVLGGPVGESYVEAKFQSELREKAKMTPGRINPDGSQEQDSMEISAIDRQESAKRWERYQKGIQSVAIYSLAMVGLGLIRTPGKGQLLGGIGFGLGTLLYGGGLALGAYFNMPTIGVLAPIGAMILLAGWGGLLLAVLQGQGEKSIPAGATE</sequence>
<name>A0A2S8FFF6_9BACT</name>
<evidence type="ECO:0000313" key="3">
    <source>
        <dbReference type="Proteomes" id="UP000238322"/>
    </source>
</evidence>
<protein>
    <recommendedName>
        <fullName evidence="4">DUF423 domain-containing protein</fullName>
    </recommendedName>
</protein>
<evidence type="ECO:0008006" key="4">
    <source>
        <dbReference type="Google" id="ProtNLM"/>
    </source>
</evidence>
<comment type="caution">
    <text evidence="2">The sequence shown here is derived from an EMBL/GenBank/DDBJ whole genome shotgun (WGS) entry which is preliminary data.</text>
</comment>
<reference evidence="2 3" key="1">
    <citation type="submission" date="2018-02" db="EMBL/GenBank/DDBJ databases">
        <title>Comparative genomes isolates from brazilian mangrove.</title>
        <authorList>
            <person name="Araujo J.E."/>
            <person name="Taketani R.G."/>
            <person name="Silva M.C.P."/>
            <person name="Loureco M.V."/>
            <person name="Andreote F.D."/>
        </authorList>
    </citation>
    <scope>NUCLEOTIDE SEQUENCE [LARGE SCALE GENOMIC DNA]</scope>
    <source>
        <strain evidence="2 3">Hex-1 MGV</strain>
    </source>
</reference>
<dbReference type="EMBL" id="PUHY01000013">
    <property type="protein sequence ID" value="PQO30899.1"/>
    <property type="molecule type" value="Genomic_DNA"/>
</dbReference>
<feature type="transmembrane region" description="Helical" evidence="1">
    <location>
        <begin position="106"/>
        <end position="126"/>
    </location>
</feature>
<keyword evidence="1" id="KW-1133">Transmembrane helix</keyword>
<dbReference type="RefSeq" id="WP_105331974.1">
    <property type="nucleotide sequence ID" value="NZ_PUHY01000013.1"/>
</dbReference>
<feature type="transmembrane region" description="Helical" evidence="1">
    <location>
        <begin position="132"/>
        <end position="153"/>
    </location>
</feature>
<proteinExistence type="predicted"/>
<keyword evidence="1" id="KW-0812">Transmembrane</keyword>
<evidence type="ECO:0000313" key="2">
    <source>
        <dbReference type="EMBL" id="PQO30899.1"/>
    </source>
</evidence>
<evidence type="ECO:0000256" key="1">
    <source>
        <dbReference type="SAM" id="Phobius"/>
    </source>
</evidence>
<accession>A0A2S8FFF6</accession>
<organism evidence="2 3">
    <name type="scientific">Blastopirellula marina</name>
    <dbReference type="NCBI Taxonomy" id="124"/>
    <lineage>
        <taxon>Bacteria</taxon>
        <taxon>Pseudomonadati</taxon>
        <taxon>Planctomycetota</taxon>
        <taxon>Planctomycetia</taxon>
        <taxon>Pirellulales</taxon>
        <taxon>Pirellulaceae</taxon>
        <taxon>Blastopirellula</taxon>
    </lineage>
</organism>
<dbReference type="OrthoDB" id="289440at2"/>
<dbReference type="AlphaFoldDB" id="A0A2S8FFF6"/>
<dbReference type="Proteomes" id="UP000238322">
    <property type="component" value="Unassembled WGS sequence"/>
</dbReference>